<evidence type="ECO:0000256" key="4">
    <source>
        <dbReference type="ARBA" id="ARBA00022833"/>
    </source>
</evidence>
<dbReference type="Pfam" id="PF00753">
    <property type="entry name" value="Lactamase_B"/>
    <property type="match status" value="1"/>
</dbReference>
<proteinExistence type="inferred from homology"/>
<keyword evidence="4" id="KW-0862">Zinc</keyword>
<evidence type="ECO:0000313" key="6">
    <source>
        <dbReference type="EMBL" id="GGN62219.1"/>
    </source>
</evidence>
<feature type="domain" description="Metallo-beta-lactamase" evidence="5">
    <location>
        <begin position="53"/>
        <end position="263"/>
    </location>
</feature>
<dbReference type="Gene3D" id="3.60.15.10">
    <property type="entry name" value="Ribonuclease Z/Hydroxyacylglutathione hydrolase-like"/>
    <property type="match status" value="1"/>
</dbReference>
<dbReference type="SMART" id="SM00849">
    <property type="entry name" value="Lactamase_B"/>
    <property type="match status" value="1"/>
</dbReference>
<keyword evidence="7" id="KW-1185">Reference proteome</keyword>
<organism evidence="6 7">
    <name type="scientific">Novosphingobium indicum</name>
    <dbReference type="NCBI Taxonomy" id="462949"/>
    <lineage>
        <taxon>Bacteria</taxon>
        <taxon>Pseudomonadati</taxon>
        <taxon>Pseudomonadota</taxon>
        <taxon>Alphaproteobacteria</taxon>
        <taxon>Sphingomonadales</taxon>
        <taxon>Sphingomonadaceae</taxon>
        <taxon>Novosphingobium</taxon>
    </lineage>
</organism>
<protein>
    <submittedName>
        <fullName evidence="6">MBL fold metallo-hydrolase</fullName>
    </submittedName>
</protein>
<dbReference type="InterPro" id="IPR051013">
    <property type="entry name" value="MBL_superfamily_lactonases"/>
</dbReference>
<name>A0ABQ2K4R9_9SPHN</name>
<dbReference type="EMBL" id="BMLK01000044">
    <property type="protein sequence ID" value="GGN62219.1"/>
    <property type="molecule type" value="Genomic_DNA"/>
</dbReference>
<keyword evidence="3" id="KW-0378">Hydrolase</keyword>
<dbReference type="InterPro" id="IPR001279">
    <property type="entry name" value="Metallo-B-lactamas"/>
</dbReference>
<keyword evidence="2" id="KW-0479">Metal-binding</keyword>
<dbReference type="InterPro" id="IPR036866">
    <property type="entry name" value="RibonucZ/Hydroxyglut_hydro"/>
</dbReference>
<dbReference type="PANTHER" id="PTHR42978">
    <property type="entry name" value="QUORUM-QUENCHING LACTONASE YTNP-RELATED-RELATED"/>
    <property type="match status" value="1"/>
</dbReference>
<evidence type="ECO:0000256" key="1">
    <source>
        <dbReference type="ARBA" id="ARBA00007749"/>
    </source>
</evidence>
<evidence type="ECO:0000256" key="3">
    <source>
        <dbReference type="ARBA" id="ARBA00022801"/>
    </source>
</evidence>
<evidence type="ECO:0000259" key="5">
    <source>
        <dbReference type="SMART" id="SM00849"/>
    </source>
</evidence>
<dbReference type="PANTHER" id="PTHR42978:SF6">
    <property type="entry name" value="QUORUM-QUENCHING LACTONASE YTNP-RELATED"/>
    <property type="match status" value="1"/>
</dbReference>
<sequence>MTFGSAQVRCVEEVRIANHIESFTSNRDLLEANRYWLYPHFLDDHGGFDLVFQSWIVEIGGRVILIDPCNGNDRPHSVPYFNMLDVPYIERMQASGYLPQDIDYVICTHLHHDHCGWNTRLRDGKWVPTFPNARYIVRRLEYDNFLAADAGLPADDLNKGVFARSVEPVMAAGLMDLVSADHALFSGVTIEGAPGHTFGHQMVHFHSAGQHAYFTGDCFHHPIQLADPTVLFAGADDTAALIATRRRLVELSCEQDAYLIAAHVPAPYAVRASLAGEIVHFTAGAQTL</sequence>
<reference evidence="7" key="1">
    <citation type="journal article" date="2019" name="Int. J. Syst. Evol. Microbiol.">
        <title>The Global Catalogue of Microorganisms (GCM) 10K type strain sequencing project: providing services to taxonomists for standard genome sequencing and annotation.</title>
        <authorList>
            <consortium name="The Broad Institute Genomics Platform"/>
            <consortium name="The Broad Institute Genome Sequencing Center for Infectious Disease"/>
            <person name="Wu L."/>
            <person name="Ma J."/>
        </authorList>
    </citation>
    <scope>NUCLEOTIDE SEQUENCE [LARGE SCALE GENOMIC DNA]</scope>
    <source>
        <strain evidence="7">CGMCC 1.6784</strain>
    </source>
</reference>
<gene>
    <name evidence="6" type="ORF">GCM10011349_45690</name>
</gene>
<dbReference type="SUPFAM" id="SSF56281">
    <property type="entry name" value="Metallo-hydrolase/oxidoreductase"/>
    <property type="match status" value="1"/>
</dbReference>
<accession>A0ABQ2K4R9</accession>
<dbReference type="Proteomes" id="UP000605099">
    <property type="component" value="Unassembled WGS sequence"/>
</dbReference>
<dbReference type="CDD" id="cd16277">
    <property type="entry name" value="metallo-hydrolase-like_MBL-fold"/>
    <property type="match status" value="1"/>
</dbReference>
<evidence type="ECO:0000256" key="2">
    <source>
        <dbReference type="ARBA" id="ARBA00022723"/>
    </source>
</evidence>
<comment type="similarity">
    <text evidence="1">Belongs to the metallo-beta-lactamase superfamily.</text>
</comment>
<comment type="caution">
    <text evidence="6">The sequence shown here is derived from an EMBL/GenBank/DDBJ whole genome shotgun (WGS) entry which is preliminary data.</text>
</comment>
<evidence type="ECO:0000313" key="7">
    <source>
        <dbReference type="Proteomes" id="UP000605099"/>
    </source>
</evidence>